<protein>
    <submittedName>
        <fullName evidence="4">Transport-associated protein</fullName>
    </submittedName>
</protein>
<dbReference type="PROSITE" id="PS00018">
    <property type="entry name" value="EF_HAND_1"/>
    <property type="match status" value="1"/>
</dbReference>
<dbReference type="OrthoDB" id="8588735at2"/>
<evidence type="ECO:0000256" key="1">
    <source>
        <dbReference type="SAM" id="SignalP"/>
    </source>
</evidence>
<dbReference type="AlphaFoldDB" id="D7DQ01"/>
<keyword evidence="1" id="KW-0732">Signal</keyword>
<evidence type="ECO:0000313" key="4">
    <source>
        <dbReference type="EMBL" id="ADI29372.1"/>
    </source>
</evidence>
<reference evidence="5" key="1">
    <citation type="submission" date="2010-05" db="EMBL/GenBank/DDBJ databases">
        <title>Complete sequence of Methylotenera sp. 301.</title>
        <authorList>
            <person name="Lucas S."/>
            <person name="Copeland A."/>
            <person name="Lapidus A."/>
            <person name="Cheng J.-F."/>
            <person name="Bruce D."/>
            <person name="Goodwin L."/>
            <person name="Pitluck S."/>
            <person name="Clum A."/>
            <person name="Land M."/>
            <person name="Hauser L."/>
            <person name="Kyrpides N."/>
            <person name="Ivanova N."/>
            <person name="Chistoservova L."/>
            <person name="Kalyuzhnaya M."/>
            <person name="Woyke T."/>
        </authorList>
    </citation>
    <scope>NUCLEOTIDE SEQUENCE [LARGE SCALE GENOMIC DNA]</scope>
    <source>
        <strain evidence="5">301</strain>
    </source>
</reference>
<evidence type="ECO:0000259" key="3">
    <source>
        <dbReference type="PROSITE" id="PS50914"/>
    </source>
</evidence>
<dbReference type="SUPFAM" id="SSF47473">
    <property type="entry name" value="EF-hand"/>
    <property type="match status" value="1"/>
</dbReference>
<dbReference type="RefSeq" id="WP_013147688.1">
    <property type="nucleotide sequence ID" value="NC_014207.1"/>
</dbReference>
<name>D7DQ01_METV0</name>
<dbReference type="InterPro" id="IPR002048">
    <property type="entry name" value="EF_hand_dom"/>
</dbReference>
<dbReference type="InterPro" id="IPR011992">
    <property type="entry name" value="EF-hand-dom_pair"/>
</dbReference>
<organism evidence="4 5">
    <name type="scientific">Methylotenera versatilis (strain 301)</name>
    <dbReference type="NCBI Taxonomy" id="666681"/>
    <lineage>
        <taxon>Bacteria</taxon>
        <taxon>Pseudomonadati</taxon>
        <taxon>Pseudomonadota</taxon>
        <taxon>Betaproteobacteria</taxon>
        <taxon>Nitrosomonadales</taxon>
        <taxon>Methylophilaceae</taxon>
        <taxon>Methylotenera</taxon>
    </lineage>
</organism>
<feature type="domain" description="BON" evidence="3">
    <location>
        <begin position="107"/>
        <end position="175"/>
    </location>
</feature>
<dbReference type="eggNOG" id="COG2823">
    <property type="taxonomic scope" value="Bacteria"/>
</dbReference>
<evidence type="ECO:0000313" key="5">
    <source>
        <dbReference type="Proteomes" id="UP000000383"/>
    </source>
</evidence>
<evidence type="ECO:0000259" key="2">
    <source>
        <dbReference type="PROSITE" id="PS50222"/>
    </source>
</evidence>
<accession>D7DQ01</accession>
<dbReference type="PANTHER" id="PTHR34606:SF16">
    <property type="entry name" value="BON DOMAIN-CONTAINING PROTEIN"/>
    <property type="match status" value="1"/>
</dbReference>
<reference evidence="4 5" key="2">
    <citation type="journal article" date="2011" name="J. Bacteriol.">
        <title>Genomes of three methylotrophs from a single niche uncover genetic and metabolic divergence of Methylophilaceae.</title>
        <authorList>
            <person name="Lapidus A."/>
            <person name="Clum A."/>
            <person name="Labutti K."/>
            <person name="Kaluzhnaya M.G."/>
            <person name="Lim S."/>
            <person name="Beck D.A."/>
            <person name="Glavina Del Rio T."/>
            <person name="Nolan M."/>
            <person name="Mavromatis K."/>
            <person name="Huntemann M."/>
            <person name="Lucas S."/>
            <person name="Lidstrom M.E."/>
            <person name="Ivanova N."/>
            <person name="Chistoserdova L."/>
        </authorList>
    </citation>
    <scope>NUCLEOTIDE SEQUENCE [LARGE SCALE GENOMIC DNA]</scope>
    <source>
        <strain evidence="4 5">301</strain>
    </source>
</reference>
<dbReference type="Gene3D" id="1.10.238.10">
    <property type="entry name" value="EF-hand"/>
    <property type="match status" value="1"/>
</dbReference>
<feature type="signal peptide" evidence="1">
    <location>
        <begin position="1"/>
        <end position="32"/>
    </location>
</feature>
<dbReference type="EMBL" id="CP002056">
    <property type="protein sequence ID" value="ADI29372.1"/>
    <property type="molecule type" value="Genomic_DNA"/>
</dbReference>
<keyword evidence="5" id="KW-1185">Reference proteome</keyword>
<dbReference type="PROSITE" id="PS50914">
    <property type="entry name" value="BON"/>
    <property type="match status" value="1"/>
</dbReference>
<dbReference type="GO" id="GO:0005509">
    <property type="term" value="F:calcium ion binding"/>
    <property type="evidence" value="ECO:0007669"/>
    <property type="project" value="InterPro"/>
</dbReference>
<dbReference type="HOGENOM" id="CLU_132603_0_0_4"/>
<dbReference type="STRING" id="666681.M301_0988"/>
<dbReference type="InterPro" id="IPR014004">
    <property type="entry name" value="Transpt-assoc_nodulatn_dom_bac"/>
</dbReference>
<feature type="chain" id="PRO_5003094820" evidence="1">
    <location>
        <begin position="33"/>
        <end position="176"/>
    </location>
</feature>
<dbReference type="PANTHER" id="PTHR34606">
    <property type="entry name" value="BON DOMAIN-CONTAINING PROTEIN"/>
    <property type="match status" value="1"/>
</dbReference>
<dbReference type="Gene3D" id="3.30.1340.30">
    <property type="match status" value="1"/>
</dbReference>
<dbReference type="Proteomes" id="UP000000383">
    <property type="component" value="Chromosome"/>
</dbReference>
<proteinExistence type="predicted"/>
<dbReference type="InterPro" id="IPR007055">
    <property type="entry name" value="BON_dom"/>
</dbReference>
<dbReference type="Pfam" id="PF04972">
    <property type="entry name" value="BON"/>
    <property type="match status" value="1"/>
</dbReference>
<feature type="domain" description="EF-hand" evidence="2">
    <location>
        <begin position="65"/>
        <end position="100"/>
    </location>
</feature>
<dbReference type="InterPro" id="IPR018247">
    <property type="entry name" value="EF_Hand_1_Ca_BS"/>
</dbReference>
<dbReference type="KEGG" id="meh:M301_0988"/>
<dbReference type="InterPro" id="IPR051686">
    <property type="entry name" value="Lipoprotein_DolP"/>
</dbReference>
<sequence precursor="true">MKNKSQNNHSHFKSTLLAMALASAALSTQAFAAEDLSDAKQSAYTTSFKALDVDNSSTLTKAEVKEEKLFAKHFAAADTDKDGTLDEQEYTNYKSQSEQKAVKRVVKDSVITSKVKGSLLKDEGLKSLKVSVKTNHGVVLLSGFVETEDQIKQAGKIASEIEGVKSVENSLLLKKE</sequence>
<dbReference type="PROSITE" id="PS50222">
    <property type="entry name" value="EF_HAND_2"/>
    <property type="match status" value="1"/>
</dbReference>
<dbReference type="SMART" id="SM00749">
    <property type="entry name" value="BON"/>
    <property type="match status" value="1"/>
</dbReference>
<gene>
    <name evidence="4" type="ordered locus">M301_0988</name>
</gene>